<dbReference type="GO" id="GO:0070006">
    <property type="term" value="F:metalloaminopeptidase activity"/>
    <property type="evidence" value="ECO:0007669"/>
    <property type="project" value="InterPro"/>
</dbReference>
<dbReference type="EMBL" id="BMXA01000002">
    <property type="protein sequence ID" value="GHA04022.1"/>
    <property type="molecule type" value="Genomic_DNA"/>
</dbReference>
<keyword evidence="5" id="KW-0645">Protease</keyword>
<dbReference type="GO" id="GO:0030145">
    <property type="term" value="F:manganese ion binding"/>
    <property type="evidence" value="ECO:0007669"/>
    <property type="project" value="InterPro"/>
</dbReference>
<dbReference type="AlphaFoldDB" id="A0A918RN71"/>
<keyword evidence="7" id="KW-0378">Hydrolase</keyword>
<dbReference type="PANTHER" id="PTHR43226:SF4">
    <property type="entry name" value="XAA-PRO AMINOPEPTIDASE 3"/>
    <property type="match status" value="1"/>
</dbReference>
<comment type="similarity">
    <text evidence="3 13">Belongs to the peptidase M24B family.</text>
</comment>
<protein>
    <recommendedName>
        <fullName evidence="10">Xaa-Pro aminopeptidase</fullName>
        <ecNumber evidence="4">3.4.11.9</ecNumber>
    </recommendedName>
    <alternativeName>
        <fullName evidence="11">Aminopeptidase P II</fullName>
    </alternativeName>
    <alternativeName>
        <fullName evidence="12">X-Pro aminopeptidase</fullName>
    </alternativeName>
</protein>
<dbReference type="GO" id="GO:0006508">
    <property type="term" value="P:proteolysis"/>
    <property type="evidence" value="ECO:0007669"/>
    <property type="project" value="UniProtKB-KW"/>
</dbReference>
<sequence>MRGEMGHMQHRRETLTPAEIYARRRAELINQIGENDIVIVPTATEKPRNGDVIYQFRADSDFYYLSGFDEPEAVLVICPGRESGQYVLFCRERDPVREMWDGRRSGLEGAIARFGADDAFPIEDINDILPGMMEEKEKVFTTVGRYPEFDAQLLGWMKKIKEDTRRSTHAPYEFVDLNHILHEQRLIKRADEISLMRKAGRMTAAGHMRAMQVCKPGMYEYQIQAELECEFRKAGSQYNAYPSIVAGGENACILHYIENTDVLKDGDLLLIDAGAEYHCYASDISRTFPVNGKFTGEQRTLYEIVLAAQQSAFEKCAAGHGWNEHHDAAVRVIAQGLIDEGLLHGSLDEVLETQSYTQFYMHRTGHWLGMDVHDVGDYQVEGSWRELEPGMVFTVEPGIYVNPASGVDARWHHIGIRIEDNVLVRRDGFDNLTAAAPKSVDDIEALMAG</sequence>
<evidence type="ECO:0000256" key="13">
    <source>
        <dbReference type="RuleBase" id="RU000590"/>
    </source>
</evidence>
<dbReference type="InterPro" id="IPR052433">
    <property type="entry name" value="X-Pro_dipept-like"/>
</dbReference>
<comment type="caution">
    <text evidence="15">The sequence shown here is derived from an EMBL/GenBank/DDBJ whole genome shotgun (WGS) entry which is preliminary data.</text>
</comment>
<evidence type="ECO:0000256" key="4">
    <source>
        <dbReference type="ARBA" id="ARBA00012574"/>
    </source>
</evidence>
<evidence type="ECO:0000256" key="8">
    <source>
        <dbReference type="ARBA" id="ARBA00023049"/>
    </source>
</evidence>
<accession>A0A918RN71</accession>
<dbReference type="Pfam" id="PF05195">
    <property type="entry name" value="AMP_N"/>
    <property type="match status" value="1"/>
</dbReference>
<gene>
    <name evidence="15" type="primary">pepP</name>
    <name evidence="15" type="ORF">GCM10008090_11640</name>
</gene>
<dbReference type="InterPro" id="IPR007865">
    <property type="entry name" value="Aminopep_P_N"/>
</dbReference>
<organism evidence="15 16">
    <name type="scientific">Arenicella chitinivorans</name>
    <dbReference type="NCBI Taxonomy" id="1329800"/>
    <lineage>
        <taxon>Bacteria</taxon>
        <taxon>Pseudomonadati</taxon>
        <taxon>Pseudomonadota</taxon>
        <taxon>Gammaproteobacteria</taxon>
        <taxon>Arenicellales</taxon>
        <taxon>Arenicellaceae</taxon>
        <taxon>Arenicella</taxon>
    </lineage>
</organism>
<evidence type="ECO:0000256" key="12">
    <source>
        <dbReference type="ARBA" id="ARBA00081411"/>
    </source>
</evidence>
<feature type="domain" description="Aminopeptidase P N-terminal" evidence="14">
    <location>
        <begin position="16"/>
        <end position="150"/>
    </location>
</feature>
<reference evidence="15" key="1">
    <citation type="journal article" date="2014" name="Int. J. Syst. Evol. Microbiol.">
        <title>Complete genome sequence of Corynebacterium casei LMG S-19264T (=DSM 44701T), isolated from a smear-ripened cheese.</title>
        <authorList>
            <consortium name="US DOE Joint Genome Institute (JGI-PGF)"/>
            <person name="Walter F."/>
            <person name="Albersmeier A."/>
            <person name="Kalinowski J."/>
            <person name="Ruckert C."/>
        </authorList>
    </citation>
    <scope>NUCLEOTIDE SEQUENCE</scope>
    <source>
        <strain evidence="15">KCTC 12711</strain>
    </source>
</reference>
<dbReference type="PANTHER" id="PTHR43226">
    <property type="entry name" value="XAA-PRO AMINOPEPTIDASE 3"/>
    <property type="match status" value="1"/>
</dbReference>
<evidence type="ECO:0000256" key="6">
    <source>
        <dbReference type="ARBA" id="ARBA00022723"/>
    </source>
</evidence>
<evidence type="ECO:0000256" key="7">
    <source>
        <dbReference type="ARBA" id="ARBA00022801"/>
    </source>
</evidence>
<comment type="catalytic activity">
    <reaction evidence="1">
        <text>Release of any N-terminal amino acid, including proline, that is linked to proline, even from a dipeptide or tripeptide.</text>
        <dbReference type="EC" id="3.4.11.9"/>
    </reaction>
</comment>
<reference evidence="15" key="2">
    <citation type="submission" date="2020-09" db="EMBL/GenBank/DDBJ databases">
        <authorList>
            <person name="Sun Q."/>
            <person name="Kim S."/>
        </authorList>
    </citation>
    <scope>NUCLEOTIDE SEQUENCE</scope>
    <source>
        <strain evidence="15">KCTC 12711</strain>
    </source>
</reference>
<dbReference type="SUPFAM" id="SSF53092">
    <property type="entry name" value="Creatinase/prolidase N-terminal domain"/>
    <property type="match status" value="1"/>
</dbReference>
<evidence type="ECO:0000313" key="15">
    <source>
        <dbReference type="EMBL" id="GHA04022.1"/>
    </source>
</evidence>
<proteinExistence type="inferred from homology"/>
<dbReference type="Pfam" id="PF00557">
    <property type="entry name" value="Peptidase_M24"/>
    <property type="match status" value="1"/>
</dbReference>
<dbReference type="EC" id="3.4.11.9" evidence="4"/>
<dbReference type="InterPro" id="IPR029149">
    <property type="entry name" value="Creatin/AminoP/Spt16_N"/>
</dbReference>
<dbReference type="PROSITE" id="PS00491">
    <property type="entry name" value="PROLINE_PEPTIDASE"/>
    <property type="match status" value="1"/>
</dbReference>
<dbReference type="GO" id="GO:0005829">
    <property type="term" value="C:cytosol"/>
    <property type="evidence" value="ECO:0007669"/>
    <property type="project" value="TreeGrafter"/>
</dbReference>
<dbReference type="FunFam" id="3.90.230.10:FF:000002">
    <property type="entry name" value="Xaa-Pro aminopeptidase 3"/>
    <property type="match status" value="1"/>
</dbReference>
<evidence type="ECO:0000256" key="10">
    <source>
        <dbReference type="ARBA" id="ARBA00069363"/>
    </source>
</evidence>
<evidence type="ECO:0000256" key="11">
    <source>
        <dbReference type="ARBA" id="ARBA00075356"/>
    </source>
</evidence>
<keyword evidence="6 13" id="KW-0479">Metal-binding</keyword>
<dbReference type="SUPFAM" id="SSF55920">
    <property type="entry name" value="Creatinase/aminopeptidase"/>
    <property type="match status" value="1"/>
</dbReference>
<name>A0A918RN71_9GAMM</name>
<comment type="cofactor">
    <cofactor evidence="2">
        <name>Mn(2+)</name>
        <dbReference type="ChEBI" id="CHEBI:29035"/>
    </cofactor>
</comment>
<dbReference type="Proteomes" id="UP000614811">
    <property type="component" value="Unassembled WGS sequence"/>
</dbReference>
<evidence type="ECO:0000256" key="3">
    <source>
        <dbReference type="ARBA" id="ARBA00008766"/>
    </source>
</evidence>
<dbReference type="InterPro" id="IPR036005">
    <property type="entry name" value="Creatinase/aminopeptidase-like"/>
</dbReference>
<evidence type="ECO:0000256" key="1">
    <source>
        <dbReference type="ARBA" id="ARBA00001424"/>
    </source>
</evidence>
<dbReference type="Gene3D" id="3.90.230.10">
    <property type="entry name" value="Creatinase/methionine aminopeptidase superfamily"/>
    <property type="match status" value="1"/>
</dbReference>
<keyword evidence="8" id="KW-0482">Metalloprotease</keyword>
<dbReference type="InterPro" id="IPR001131">
    <property type="entry name" value="Peptidase_M24B_aminopep-P_CS"/>
</dbReference>
<evidence type="ECO:0000259" key="14">
    <source>
        <dbReference type="SMART" id="SM01011"/>
    </source>
</evidence>
<keyword evidence="9" id="KW-0464">Manganese</keyword>
<keyword evidence="15" id="KW-0031">Aminopeptidase</keyword>
<dbReference type="InterPro" id="IPR000994">
    <property type="entry name" value="Pept_M24"/>
</dbReference>
<dbReference type="CDD" id="cd01087">
    <property type="entry name" value="Prolidase"/>
    <property type="match status" value="1"/>
</dbReference>
<evidence type="ECO:0000256" key="9">
    <source>
        <dbReference type="ARBA" id="ARBA00023211"/>
    </source>
</evidence>
<evidence type="ECO:0000256" key="2">
    <source>
        <dbReference type="ARBA" id="ARBA00001936"/>
    </source>
</evidence>
<keyword evidence="16" id="KW-1185">Reference proteome</keyword>
<dbReference type="Gene3D" id="3.40.350.10">
    <property type="entry name" value="Creatinase/prolidase N-terminal domain"/>
    <property type="match status" value="1"/>
</dbReference>
<evidence type="ECO:0000256" key="5">
    <source>
        <dbReference type="ARBA" id="ARBA00022670"/>
    </source>
</evidence>
<dbReference type="SMART" id="SM01011">
    <property type="entry name" value="AMP_N"/>
    <property type="match status" value="1"/>
</dbReference>
<evidence type="ECO:0000313" key="16">
    <source>
        <dbReference type="Proteomes" id="UP000614811"/>
    </source>
</evidence>